<dbReference type="GO" id="GO:0016757">
    <property type="term" value="F:glycosyltransferase activity"/>
    <property type="evidence" value="ECO:0007669"/>
    <property type="project" value="UniProtKB-KW"/>
</dbReference>
<dbReference type="PANTHER" id="PTHR12526">
    <property type="entry name" value="GLYCOSYLTRANSFERASE"/>
    <property type="match status" value="1"/>
</dbReference>
<dbReference type="SUPFAM" id="SSF53756">
    <property type="entry name" value="UDP-Glycosyltransferase/glycogen phosphorylase"/>
    <property type="match status" value="1"/>
</dbReference>
<protein>
    <submittedName>
        <fullName evidence="6">Glycosyltransferase WbuB</fullName>
    </submittedName>
</protein>
<keyword evidence="7" id="KW-1185">Reference proteome</keyword>
<dbReference type="Gene3D" id="3.40.50.2000">
    <property type="entry name" value="Glycogen Phosphorylase B"/>
    <property type="match status" value="2"/>
</dbReference>
<evidence type="ECO:0000256" key="2">
    <source>
        <dbReference type="ARBA" id="ARBA00022679"/>
    </source>
</evidence>
<evidence type="ECO:0000256" key="3">
    <source>
        <dbReference type="SAM" id="SignalP"/>
    </source>
</evidence>
<dbReference type="Pfam" id="PF00534">
    <property type="entry name" value="Glycos_transf_1"/>
    <property type="match status" value="1"/>
</dbReference>
<organism evidence="6 7">
    <name type="scientific">Winkia neuii</name>
    <dbReference type="NCBI Taxonomy" id="33007"/>
    <lineage>
        <taxon>Bacteria</taxon>
        <taxon>Bacillati</taxon>
        <taxon>Actinomycetota</taxon>
        <taxon>Actinomycetes</taxon>
        <taxon>Actinomycetales</taxon>
        <taxon>Actinomycetaceae</taxon>
        <taxon>Winkia</taxon>
    </lineage>
</organism>
<reference evidence="6 7" key="1">
    <citation type="submission" date="2017-12" db="EMBL/GenBank/DDBJ databases">
        <title>Phylogenetic diversity of female urinary microbiome.</title>
        <authorList>
            <person name="Thomas-White K."/>
            <person name="Wolfe A.J."/>
        </authorList>
    </citation>
    <scope>NUCLEOTIDE SEQUENCE [LARGE SCALE GENOMIC DNA]</scope>
    <source>
        <strain evidence="6 7">UMB0402</strain>
    </source>
</reference>
<dbReference type="STRING" id="33007.HMPREF3198_01590"/>
<keyword evidence="3" id="KW-0732">Signal</keyword>
<dbReference type="EMBL" id="PKKO01000002">
    <property type="protein sequence ID" value="PKY72660.1"/>
    <property type="molecule type" value="Genomic_DNA"/>
</dbReference>
<evidence type="ECO:0000313" key="6">
    <source>
        <dbReference type="EMBL" id="PKY72660.1"/>
    </source>
</evidence>
<dbReference type="Pfam" id="PF13579">
    <property type="entry name" value="Glyco_trans_4_4"/>
    <property type="match status" value="1"/>
</dbReference>
<feature type="chain" id="PRO_5014165446" evidence="3">
    <location>
        <begin position="23"/>
        <end position="549"/>
    </location>
</feature>
<dbReference type="Proteomes" id="UP000235122">
    <property type="component" value="Unassembled WGS sequence"/>
</dbReference>
<keyword evidence="1" id="KW-0328">Glycosyltransferase</keyword>
<keyword evidence="2 6" id="KW-0808">Transferase</keyword>
<dbReference type="AlphaFoldDB" id="A0A2I1INF2"/>
<evidence type="ECO:0000259" key="5">
    <source>
        <dbReference type="Pfam" id="PF13579"/>
    </source>
</evidence>
<comment type="caution">
    <text evidence="6">The sequence shown here is derived from an EMBL/GenBank/DDBJ whole genome shotgun (WGS) entry which is preliminary data.</text>
</comment>
<proteinExistence type="predicted"/>
<sequence>MAPLSFFLRQLLLGVSAARAMAATDPALLALQACRRMPPKIANLLAVPAQKLPSGPVICQLLARNLEGAANRVGARPTNQLEAAVLALAGRPVPPTFRAAHARYLQRLGRLPEAVEAAPRRLRPRLQAIAAVQTPRFQLHPSSLASRSYQIPTGRHRVLHVLTNSLPHTQSGYTLRSQQILAGQRRQNMAVRAFTRLGYPLVIGKLAHANIEQLGGVEYGRLLPGRWPAFLPARLQAQAEALAQQANTFAPNVLHTTTDFKNALMTRAVAERFALPWVYEMRGELESTWLSKLPPAAREGGQRTWQYRTLARKETQLANAASAVVVLSKVHRQRLIDRGVNPQKIYVVPNLPANPPAPCSKAQARQQLRLPDGEYLFGSISSLVPYEGFETAILALKELKRQGRRARLLLVGFGESLPALRALAKREQVADLVDFVGKVSPQQARLWYKALDCFVIPRRDEPVCRTVTPIKGMEAIAAGTPIVSSNLPALAELTPPAPSGYLVEPTDIATWAKTIWRAMTQPPLAPPRLRTWEDNVKIYDSIYQKIRGL</sequence>
<evidence type="ECO:0000256" key="1">
    <source>
        <dbReference type="ARBA" id="ARBA00022676"/>
    </source>
</evidence>
<feature type="domain" description="Glycosyl transferase family 1" evidence="4">
    <location>
        <begin position="361"/>
        <end position="524"/>
    </location>
</feature>
<evidence type="ECO:0000259" key="4">
    <source>
        <dbReference type="Pfam" id="PF00534"/>
    </source>
</evidence>
<dbReference type="CDD" id="cd03801">
    <property type="entry name" value="GT4_PimA-like"/>
    <property type="match status" value="1"/>
</dbReference>
<accession>A0A2I1INF2</accession>
<dbReference type="InterPro" id="IPR001296">
    <property type="entry name" value="Glyco_trans_1"/>
</dbReference>
<feature type="signal peptide" evidence="3">
    <location>
        <begin position="1"/>
        <end position="22"/>
    </location>
</feature>
<name>A0A2I1INF2_9ACTO</name>
<evidence type="ECO:0000313" key="7">
    <source>
        <dbReference type="Proteomes" id="UP000235122"/>
    </source>
</evidence>
<feature type="domain" description="Glycosyltransferase subfamily 4-like N-terminal" evidence="5">
    <location>
        <begin position="172"/>
        <end position="350"/>
    </location>
</feature>
<gene>
    <name evidence="6" type="ORF">CYJ19_03170</name>
</gene>
<dbReference type="InterPro" id="IPR028098">
    <property type="entry name" value="Glyco_trans_4-like_N"/>
</dbReference>